<dbReference type="AlphaFoldDB" id="A0A165I6A4"/>
<feature type="region of interest" description="Disordered" evidence="1">
    <location>
        <begin position="117"/>
        <end position="136"/>
    </location>
</feature>
<feature type="region of interest" description="Disordered" evidence="1">
    <location>
        <begin position="59"/>
        <end position="105"/>
    </location>
</feature>
<dbReference type="GeneID" id="63828084"/>
<evidence type="ECO:0000256" key="1">
    <source>
        <dbReference type="SAM" id="MobiDB-lite"/>
    </source>
</evidence>
<dbReference type="Proteomes" id="UP000076871">
    <property type="component" value="Unassembled WGS sequence"/>
</dbReference>
<gene>
    <name evidence="2" type="ORF">LAESUDRAFT_739995</name>
</gene>
<dbReference type="RefSeq" id="XP_040770159.1">
    <property type="nucleotide sequence ID" value="XM_040911055.1"/>
</dbReference>
<dbReference type="EMBL" id="KV427605">
    <property type="protein sequence ID" value="KZT12649.1"/>
    <property type="molecule type" value="Genomic_DNA"/>
</dbReference>
<evidence type="ECO:0000313" key="2">
    <source>
        <dbReference type="EMBL" id="KZT12649.1"/>
    </source>
</evidence>
<reference evidence="2 3" key="1">
    <citation type="journal article" date="2016" name="Mol. Biol. Evol.">
        <title>Comparative Genomics of Early-Diverging Mushroom-Forming Fungi Provides Insights into the Origins of Lignocellulose Decay Capabilities.</title>
        <authorList>
            <person name="Nagy L.G."/>
            <person name="Riley R."/>
            <person name="Tritt A."/>
            <person name="Adam C."/>
            <person name="Daum C."/>
            <person name="Floudas D."/>
            <person name="Sun H."/>
            <person name="Yadav J.S."/>
            <person name="Pangilinan J."/>
            <person name="Larsson K.H."/>
            <person name="Matsuura K."/>
            <person name="Barry K."/>
            <person name="Labutti K."/>
            <person name="Kuo R."/>
            <person name="Ohm R.A."/>
            <person name="Bhattacharya S.S."/>
            <person name="Shirouzu T."/>
            <person name="Yoshinaga Y."/>
            <person name="Martin F.M."/>
            <person name="Grigoriev I.V."/>
            <person name="Hibbett D.S."/>
        </authorList>
    </citation>
    <scope>NUCLEOTIDE SEQUENCE [LARGE SCALE GENOMIC DNA]</scope>
    <source>
        <strain evidence="2 3">93-53</strain>
    </source>
</reference>
<feature type="compositionally biased region" description="Polar residues" evidence="1">
    <location>
        <begin position="59"/>
        <end position="68"/>
    </location>
</feature>
<dbReference type="STRING" id="1314785.A0A165I6A4"/>
<feature type="compositionally biased region" description="Basic and acidic residues" evidence="1">
    <location>
        <begin position="88"/>
        <end position="97"/>
    </location>
</feature>
<accession>A0A165I6A4</accession>
<organism evidence="2 3">
    <name type="scientific">Laetiporus sulphureus 93-53</name>
    <dbReference type="NCBI Taxonomy" id="1314785"/>
    <lineage>
        <taxon>Eukaryota</taxon>
        <taxon>Fungi</taxon>
        <taxon>Dikarya</taxon>
        <taxon>Basidiomycota</taxon>
        <taxon>Agaricomycotina</taxon>
        <taxon>Agaricomycetes</taxon>
        <taxon>Polyporales</taxon>
        <taxon>Laetiporus</taxon>
    </lineage>
</organism>
<name>A0A165I6A4_9APHY</name>
<proteinExistence type="predicted"/>
<protein>
    <submittedName>
        <fullName evidence="2">Uncharacterized protein</fullName>
    </submittedName>
</protein>
<keyword evidence="3" id="KW-1185">Reference proteome</keyword>
<evidence type="ECO:0000313" key="3">
    <source>
        <dbReference type="Proteomes" id="UP000076871"/>
    </source>
</evidence>
<sequence length="228" mass="24585">MSFSIDDLVSSFKSNHIGQEATDLANLHAQLAQTLRNQPSSGTQSATRRSYARCNTPLSCTPSSSFSWEPSDISRARSSSVAGPAQRRGTDERKRDADEMEEDERMVEDMLMSSPTASHFPQIHHNAPSSASSQSSMSHVSYSGSYEPELSSPNTSLFATTDPFFAAALQAAQGPPPSFFAQAGRPSAHSPFVLAQQFQSAYSHSHHNAPAEVDPHHIFAAPPAAFTC</sequence>
<dbReference type="OrthoDB" id="3262664at2759"/>
<dbReference type="InParanoid" id="A0A165I6A4"/>